<evidence type="ECO:0000256" key="3">
    <source>
        <dbReference type="ARBA" id="ARBA00022448"/>
    </source>
</evidence>
<dbReference type="PROSITE" id="PS50983">
    <property type="entry name" value="FE_B12_PBP"/>
    <property type="match status" value="1"/>
</dbReference>
<dbReference type="PANTHER" id="PTHR30532">
    <property type="entry name" value="IRON III DICITRATE-BINDING PERIPLASMIC PROTEIN"/>
    <property type="match status" value="1"/>
</dbReference>
<feature type="chain" id="PRO_5038706137" evidence="5">
    <location>
        <begin position="26"/>
        <end position="352"/>
    </location>
</feature>
<dbReference type="PROSITE" id="PS51257">
    <property type="entry name" value="PROKAR_LIPOPROTEIN"/>
    <property type="match status" value="1"/>
</dbReference>
<dbReference type="InterPro" id="IPR051313">
    <property type="entry name" value="Bact_iron-sidero_bind"/>
</dbReference>
<dbReference type="PANTHER" id="PTHR30532:SF24">
    <property type="entry name" value="FERRIC ENTEROBACTIN-BINDING PERIPLASMIC PROTEIN FEPB"/>
    <property type="match status" value="1"/>
</dbReference>
<dbReference type="RefSeq" id="WP_102597240.1">
    <property type="nucleotide sequence ID" value="NZ_PNQX01000001.1"/>
</dbReference>
<dbReference type="SUPFAM" id="SSF53807">
    <property type="entry name" value="Helical backbone' metal receptor"/>
    <property type="match status" value="1"/>
</dbReference>
<dbReference type="GO" id="GO:1901678">
    <property type="term" value="P:iron coordination entity transport"/>
    <property type="evidence" value="ECO:0007669"/>
    <property type="project" value="UniProtKB-ARBA"/>
</dbReference>
<comment type="similarity">
    <text evidence="2">Belongs to the bacterial solute-binding protein 8 family.</text>
</comment>
<accession>A0A2N7S1Q4</accession>
<gene>
    <name evidence="7" type="ORF">CIK84_00100</name>
</gene>
<protein>
    <submittedName>
        <fullName evidence="7">ABC transporter substrate-binding protein</fullName>
    </submittedName>
</protein>
<dbReference type="Pfam" id="PF01497">
    <property type="entry name" value="Peripla_BP_2"/>
    <property type="match status" value="1"/>
</dbReference>
<reference evidence="7 8" key="1">
    <citation type="journal article" date="2017" name="Elife">
        <title>Extensive horizontal gene transfer in cheese-associated bacteria.</title>
        <authorList>
            <person name="Bonham K.S."/>
            <person name="Wolfe B.E."/>
            <person name="Dutton R.J."/>
        </authorList>
    </citation>
    <scope>NUCLEOTIDE SEQUENCE [LARGE SCALE GENOMIC DNA]</scope>
    <source>
        <strain evidence="7 8">JB182</strain>
    </source>
</reference>
<name>A0A2N7S1Q4_9MICC</name>
<feature type="domain" description="Fe/B12 periplasmic-binding" evidence="6">
    <location>
        <begin position="65"/>
        <end position="345"/>
    </location>
</feature>
<evidence type="ECO:0000256" key="1">
    <source>
        <dbReference type="ARBA" id="ARBA00004196"/>
    </source>
</evidence>
<dbReference type="InterPro" id="IPR002491">
    <property type="entry name" value="ABC_transptr_periplasmic_BD"/>
</dbReference>
<proteinExistence type="inferred from homology"/>
<dbReference type="Gene3D" id="3.40.50.1980">
    <property type="entry name" value="Nitrogenase molybdenum iron protein domain"/>
    <property type="match status" value="2"/>
</dbReference>
<comment type="caution">
    <text evidence="7">The sequence shown here is derived from an EMBL/GenBank/DDBJ whole genome shotgun (WGS) entry which is preliminary data.</text>
</comment>
<organism evidence="7 8">
    <name type="scientific">Glutamicibacter arilaitensis</name>
    <dbReference type="NCBI Taxonomy" id="256701"/>
    <lineage>
        <taxon>Bacteria</taxon>
        <taxon>Bacillati</taxon>
        <taxon>Actinomycetota</taxon>
        <taxon>Actinomycetes</taxon>
        <taxon>Micrococcales</taxon>
        <taxon>Micrococcaceae</taxon>
        <taxon>Glutamicibacter</taxon>
    </lineage>
</organism>
<dbReference type="EMBL" id="PNQX01000001">
    <property type="protein sequence ID" value="PMQ20071.1"/>
    <property type="molecule type" value="Genomic_DNA"/>
</dbReference>
<evidence type="ECO:0000256" key="5">
    <source>
        <dbReference type="SAM" id="SignalP"/>
    </source>
</evidence>
<keyword evidence="3" id="KW-0813">Transport</keyword>
<feature type="signal peptide" evidence="5">
    <location>
        <begin position="1"/>
        <end position="25"/>
    </location>
</feature>
<evidence type="ECO:0000256" key="2">
    <source>
        <dbReference type="ARBA" id="ARBA00008814"/>
    </source>
</evidence>
<dbReference type="Proteomes" id="UP000235739">
    <property type="component" value="Unassembled WGS sequence"/>
</dbReference>
<evidence type="ECO:0000256" key="4">
    <source>
        <dbReference type="ARBA" id="ARBA00022729"/>
    </source>
</evidence>
<evidence type="ECO:0000259" key="6">
    <source>
        <dbReference type="PROSITE" id="PS50983"/>
    </source>
</evidence>
<sequence>MKNSRRAGIIAASTAIFALSLSACGASSTTAEPSTDSSAQGAEDFTPVTIKNIYGETKIEEAPERVATISWVNADVLLSLDTVPVGMDADTYGMNDNNSTTWKDAALEGLDASIGSENAPVQYKVGDDIDYTGIAASKPDVIFAPYSGLAKEQYEKLQKIAPVVGPIEPSYLTSWEQVTEAAGQMLGKEEEADALIEDIEGKLAKVGEENPVLKDTTFVAADLSAPETAYVYSEGDTRPRFLSALGMTQADYVQKNAAKDTFYFTVSPEKVNEWDSDIVFSSAVAGNTMEDIIKGQPLYGQIPAAKNDAVALPGTDEATLAISSASPLSIEWALENVVPGIVTAAENAAAAK</sequence>
<evidence type="ECO:0000313" key="8">
    <source>
        <dbReference type="Proteomes" id="UP000235739"/>
    </source>
</evidence>
<keyword evidence="4 5" id="KW-0732">Signal</keyword>
<dbReference type="AlphaFoldDB" id="A0A2N7S1Q4"/>
<evidence type="ECO:0000313" key="7">
    <source>
        <dbReference type="EMBL" id="PMQ20071.1"/>
    </source>
</evidence>
<comment type="subcellular location">
    <subcellularLocation>
        <location evidence="1">Cell envelope</location>
    </subcellularLocation>
</comment>
<dbReference type="GO" id="GO:0030288">
    <property type="term" value="C:outer membrane-bounded periplasmic space"/>
    <property type="evidence" value="ECO:0007669"/>
    <property type="project" value="TreeGrafter"/>
</dbReference>